<name>W7TCP8_9STRA</name>
<proteinExistence type="predicted"/>
<comment type="caution">
    <text evidence="1">The sequence shown here is derived from an EMBL/GenBank/DDBJ whole genome shotgun (WGS) entry which is preliminary data.</text>
</comment>
<dbReference type="EMBL" id="AZIL01001114">
    <property type="protein sequence ID" value="EWM24785.1"/>
    <property type="molecule type" value="Genomic_DNA"/>
</dbReference>
<evidence type="ECO:0000313" key="2">
    <source>
        <dbReference type="Proteomes" id="UP000019335"/>
    </source>
</evidence>
<accession>W7TCP8</accession>
<evidence type="ECO:0000313" key="1">
    <source>
        <dbReference type="EMBL" id="EWM24785.1"/>
    </source>
</evidence>
<organism evidence="1 2">
    <name type="scientific">Nannochloropsis gaditana</name>
    <dbReference type="NCBI Taxonomy" id="72520"/>
    <lineage>
        <taxon>Eukaryota</taxon>
        <taxon>Sar</taxon>
        <taxon>Stramenopiles</taxon>
        <taxon>Ochrophyta</taxon>
        <taxon>Eustigmatophyceae</taxon>
        <taxon>Eustigmatales</taxon>
        <taxon>Monodopsidaceae</taxon>
        <taxon>Nannochloropsis</taxon>
    </lineage>
</organism>
<dbReference type="Proteomes" id="UP000019335">
    <property type="component" value="Chromosome 13"/>
</dbReference>
<protein>
    <submittedName>
        <fullName evidence="1">Uncharacterized protein</fullName>
    </submittedName>
</protein>
<sequence>MGETRNVPPSSLWRTRCSARRVPLPPSLPPSLPPFCSRFLCVTPFRSMSIPLLSPAFPPSFPPSLPPSLPPSRPPFLPLTHSVPVFPFLRSSLHRCRLENHLTHPTSTFPPSFPSFPPPLPPFR</sequence>
<dbReference type="AlphaFoldDB" id="W7TCP8"/>
<gene>
    <name evidence="1" type="ORF">Naga_102211g1</name>
</gene>
<keyword evidence="2" id="KW-1185">Reference proteome</keyword>
<reference evidence="1 2" key="1">
    <citation type="journal article" date="2014" name="Mol. Plant">
        <title>Chromosome Scale Genome Assembly and Transcriptome Profiling of Nannochloropsis gaditana in Nitrogen Depletion.</title>
        <authorList>
            <person name="Corteggiani Carpinelli E."/>
            <person name="Telatin A."/>
            <person name="Vitulo N."/>
            <person name="Forcato C."/>
            <person name="D'Angelo M."/>
            <person name="Schiavon R."/>
            <person name="Vezzi A."/>
            <person name="Giacometti G.M."/>
            <person name="Morosinotto T."/>
            <person name="Valle G."/>
        </authorList>
    </citation>
    <scope>NUCLEOTIDE SEQUENCE [LARGE SCALE GENOMIC DNA]</scope>
    <source>
        <strain evidence="1 2">B-31</strain>
    </source>
</reference>